<reference evidence="2 3" key="1">
    <citation type="submission" date="2019-01" db="EMBL/GenBank/DDBJ databases">
        <title>Bacillus sp. M5HDSG1-1, whole genome shotgun sequence.</title>
        <authorList>
            <person name="Tuo L."/>
        </authorList>
    </citation>
    <scope>NUCLEOTIDE SEQUENCE [LARGE SCALE GENOMIC DNA]</scope>
    <source>
        <strain evidence="2 3">M5HDSG1-1</strain>
    </source>
</reference>
<proteinExistence type="predicted"/>
<evidence type="ECO:0000256" key="1">
    <source>
        <dbReference type="SAM" id="Phobius"/>
    </source>
</evidence>
<keyword evidence="1" id="KW-1133">Transmembrane helix</keyword>
<keyword evidence="1" id="KW-0472">Membrane</keyword>
<accession>A0A437K2Z3</accession>
<comment type="caution">
    <text evidence="2">The sequence shown here is derived from an EMBL/GenBank/DDBJ whole genome shotgun (WGS) entry which is preliminary data.</text>
</comment>
<protein>
    <submittedName>
        <fullName evidence="2">Uncharacterized protein</fullName>
    </submittedName>
</protein>
<feature type="transmembrane region" description="Helical" evidence="1">
    <location>
        <begin position="59"/>
        <end position="76"/>
    </location>
</feature>
<dbReference type="Proteomes" id="UP000288024">
    <property type="component" value="Unassembled WGS sequence"/>
</dbReference>
<feature type="transmembrane region" description="Helical" evidence="1">
    <location>
        <begin position="96"/>
        <end position="118"/>
    </location>
</feature>
<evidence type="ECO:0000313" key="2">
    <source>
        <dbReference type="EMBL" id="RVT56368.1"/>
    </source>
</evidence>
<keyword evidence="1" id="KW-0812">Transmembrane</keyword>
<dbReference type="EMBL" id="RZTZ01000031">
    <property type="protein sequence ID" value="RVT56368.1"/>
    <property type="molecule type" value="Genomic_DNA"/>
</dbReference>
<feature type="transmembrane region" description="Helical" evidence="1">
    <location>
        <begin position="158"/>
        <end position="182"/>
    </location>
</feature>
<evidence type="ECO:0000313" key="3">
    <source>
        <dbReference type="Proteomes" id="UP000288024"/>
    </source>
</evidence>
<sequence length="189" mass="22668">MNEQEILLSIFEYKERISELRVDHWMKYSNWKTWYFWFNIMSILIPLSILYFKIDRNRLFEFCFFGLIVHVTWSNIDSLLSQNNYLIHPHGFTHFLPMGITVTAVLLPVCFMLLYQYCSNKGKNFYLYSIILSALFAYAFGYLSKKVELLIMYKGMKLTYLFLIDIAVAYIAYWVTKLFIIIKNQTSKK</sequence>
<feature type="transmembrane region" description="Helical" evidence="1">
    <location>
        <begin position="34"/>
        <end position="52"/>
    </location>
</feature>
<feature type="transmembrane region" description="Helical" evidence="1">
    <location>
        <begin position="125"/>
        <end position="143"/>
    </location>
</feature>
<dbReference type="AlphaFoldDB" id="A0A437K2Z3"/>
<dbReference type="RefSeq" id="WP_127742939.1">
    <property type="nucleotide sequence ID" value="NZ_CP196004.1"/>
</dbReference>
<dbReference type="GeneID" id="87620439"/>
<organism evidence="2 3">
    <name type="scientific">Niallia taxi</name>
    <dbReference type="NCBI Taxonomy" id="2499688"/>
    <lineage>
        <taxon>Bacteria</taxon>
        <taxon>Bacillati</taxon>
        <taxon>Bacillota</taxon>
        <taxon>Bacilli</taxon>
        <taxon>Bacillales</taxon>
        <taxon>Bacillaceae</taxon>
        <taxon>Niallia</taxon>
    </lineage>
</organism>
<gene>
    <name evidence="2" type="ORF">EM808_27680</name>
</gene>
<keyword evidence="3" id="KW-1185">Reference proteome</keyword>
<name>A0A437K2Z3_9BACI</name>